<reference evidence="3 4" key="1">
    <citation type="journal article" date="2014" name="PLoS ONE">
        <title>Global Analysis of Gene Expression Profiles in Physic Nut (Jatropha curcas L.) Seedlings Exposed to Salt Stress.</title>
        <authorList>
            <person name="Zhang L."/>
            <person name="Zhang C."/>
            <person name="Wu P."/>
            <person name="Chen Y."/>
            <person name="Li M."/>
            <person name="Jiang H."/>
            <person name="Wu G."/>
        </authorList>
    </citation>
    <scope>NUCLEOTIDE SEQUENCE [LARGE SCALE GENOMIC DNA]</scope>
    <source>
        <strain evidence="4">cv. GZQX0401</strain>
        <tissue evidence="3">Young leaves</tissue>
    </source>
</reference>
<protein>
    <recommendedName>
        <fullName evidence="2">Arabidopsis retrotransposon Orf1 C-terminal domain-containing protein</fullName>
    </recommendedName>
</protein>
<proteinExistence type="predicted"/>
<dbReference type="InterPro" id="IPR004312">
    <property type="entry name" value="ATHILA_Orf1_C"/>
</dbReference>
<gene>
    <name evidence="3" type="ORF">JCGZ_18398</name>
</gene>
<organism evidence="3 4">
    <name type="scientific">Jatropha curcas</name>
    <name type="common">Barbados nut</name>
    <dbReference type="NCBI Taxonomy" id="180498"/>
    <lineage>
        <taxon>Eukaryota</taxon>
        <taxon>Viridiplantae</taxon>
        <taxon>Streptophyta</taxon>
        <taxon>Embryophyta</taxon>
        <taxon>Tracheophyta</taxon>
        <taxon>Spermatophyta</taxon>
        <taxon>Magnoliopsida</taxon>
        <taxon>eudicotyledons</taxon>
        <taxon>Gunneridae</taxon>
        <taxon>Pentapetalae</taxon>
        <taxon>rosids</taxon>
        <taxon>fabids</taxon>
        <taxon>Malpighiales</taxon>
        <taxon>Euphorbiaceae</taxon>
        <taxon>Crotonoideae</taxon>
        <taxon>Jatropheae</taxon>
        <taxon>Jatropha</taxon>
    </lineage>
</organism>
<dbReference type="AlphaFoldDB" id="A0A067KD01"/>
<dbReference type="OrthoDB" id="913124at2759"/>
<sequence>MPPRYKRSRPASSVAARKWPIARSSTAPPPGPPPSMPAPPPFEIASPEQQERYNKLYLCPILPNRFIDETALAQVGLRDAVIEPLRRIGWGQFLEMKDPVYAPLTLEFLSSYSSFIRFLPTSLPSKILFRLLGRTFELSVNEVSHIFGFPTENAQIQIAKDFHNRSTWQDLTGEINYNPRYSKAFKLRNPAMRYIHKFLSNTIFGRSESDGVLSLNELYFIWAIEQGILLNVRYWLCQRWARVARVDKGAIMMGCFVTRIVRYLQVWNPARLIHDSVGGGRGTRLDLDVMIHMKLIEKVGDVYRVVGAREDNDEDEEAEAAGGADMEEDNPPPFGSSFGADRFQSIEIMHRSLDSRMDTLQGQLQTVIQLLQPHPPPPPEP</sequence>
<evidence type="ECO:0000313" key="4">
    <source>
        <dbReference type="Proteomes" id="UP000027138"/>
    </source>
</evidence>
<accession>A0A067KD01</accession>
<feature type="compositionally biased region" description="Pro residues" evidence="1">
    <location>
        <begin position="27"/>
        <end position="42"/>
    </location>
</feature>
<dbReference type="Proteomes" id="UP000027138">
    <property type="component" value="Unassembled WGS sequence"/>
</dbReference>
<evidence type="ECO:0000256" key="1">
    <source>
        <dbReference type="SAM" id="MobiDB-lite"/>
    </source>
</evidence>
<dbReference type="Pfam" id="PF03078">
    <property type="entry name" value="ATHILA"/>
    <property type="match status" value="1"/>
</dbReference>
<feature type="region of interest" description="Disordered" evidence="1">
    <location>
        <begin position="1"/>
        <end position="45"/>
    </location>
</feature>
<keyword evidence="4" id="KW-1185">Reference proteome</keyword>
<feature type="region of interest" description="Disordered" evidence="1">
    <location>
        <begin position="310"/>
        <end position="340"/>
    </location>
</feature>
<dbReference type="EMBL" id="KK914706">
    <property type="protein sequence ID" value="KDP30110.1"/>
    <property type="molecule type" value="Genomic_DNA"/>
</dbReference>
<name>A0A067KD01_JATCU</name>
<evidence type="ECO:0000313" key="3">
    <source>
        <dbReference type="EMBL" id="KDP30110.1"/>
    </source>
</evidence>
<feature type="compositionally biased region" description="Acidic residues" evidence="1">
    <location>
        <begin position="311"/>
        <end position="330"/>
    </location>
</feature>
<evidence type="ECO:0000259" key="2">
    <source>
        <dbReference type="Pfam" id="PF03078"/>
    </source>
</evidence>
<feature type="domain" description="Arabidopsis retrotransposon Orf1 C-terminal" evidence="2">
    <location>
        <begin position="53"/>
        <end position="222"/>
    </location>
</feature>